<dbReference type="EMBL" id="QGKV02001556">
    <property type="protein sequence ID" value="KAF3516960.1"/>
    <property type="molecule type" value="Genomic_DNA"/>
</dbReference>
<evidence type="ECO:0008006" key="5">
    <source>
        <dbReference type="Google" id="ProtNLM"/>
    </source>
</evidence>
<evidence type="ECO:0000313" key="3">
    <source>
        <dbReference type="EMBL" id="KAF3516960.1"/>
    </source>
</evidence>
<evidence type="ECO:0000313" key="2">
    <source>
        <dbReference type="EMBL" id="KAF2595012.1"/>
    </source>
</evidence>
<evidence type="ECO:0000313" key="4">
    <source>
        <dbReference type="Proteomes" id="UP000266723"/>
    </source>
</evidence>
<accession>A0A8S9KLX9</accession>
<protein>
    <recommendedName>
        <fullName evidence="5">NB-ARC domain-containing protein</fullName>
    </recommendedName>
</protein>
<reference evidence="2" key="1">
    <citation type="submission" date="2019-12" db="EMBL/GenBank/DDBJ databases">
        <title>Genome sequencing and annotation of Brassica cretica.</title>
        <authorList>
            <person name="Studholme D.J."/>
            <person name="Sarris P.F."/>
        </authorList>
    </citation>
    <scope>NUCLEOTIDE SEQUENCE</scope>
    <source>
        <strain evidence="2">PFS-102/07</strain>
        <tissue evidence="2">Leaf</tissue>
    </source>
</reference>
<sequence>MEELKWHGSPLALNVLGATMSYKTTVQEWHDALDVSTSYATEDDESEGFIGGYDQGYQVINNLVCACLLTEDDDNDNKFVKMHDLVPEMALWLACDIEKQDERCVVQAGLVLREVPRVKDWSIRSHNRRRGYSESVRGWNQADELVGGALNGRDREWRLGEERGGGGGDVEKRVVAR</sequence>
<evidence type="ECO:0000256" key="1">
    <source>
        <dbReference type="SAM" id="MobiDB-lite"/>
    </source>
</evidence>
<gene>
    <name evidence="3" type="ORF">DY000_02062669</name>
    <name evidence="2" type="ORF">F2Q70_00044715</name>
</gene>
<reference evidence="3" key="2">
    <citation type="submission" date="2019-12" db="EMBL/GenBank/DDBJ databases">
        <authorList>
            <person name="Studholme D.J."/>
            <person name="Sarris P."/>
        </authorList>
    </citation>
    <scope>NUCLEOTIDE SEQUENCE</scope>
    <source>
        <strain evidence="3">PFS-1207/04</strain>
        <tissue evidence="3">Leaf</tissue>
    </source>
</reference>
<dbReference type="Proteomes" id="UP000266723">
    <property type="component" value="Unassembled WGS sequence"/>
</dbReference>
<organism evidence="2">
    <name type="scientific">Brassica cretica</name>
    <name type="common">Mustard</name>
    <dbReference type="NCBI Taxonomy" id="69181"/>
    <lineage>
        <taxon>Eukaryota</taxon>
        <taxon>Viridiplantae</taxon>
        <taxon>Streptophyta</taxon>
        <taxon>Embryophyta</taxon>
        <taxon>Tracheophyta</taxon>
        <taxon>Spermatophyta</taxon>
        <taxon>Magnoliopsida</taxon>
        <taxon>eudicotyledons</taxon>
        <taxon>Gunneridae</taxon>
        <taxon>Pentapetalae</taxon>
        <taxon>rosids</taxon>
        <taxon>malvids</taxon>
        <taxon>Brassicales</taxon>
        <taxon>Brassicaceae</taxon>
        <taxon>Brassiceae</taxon>
        <taxon>Brassica</taxon>
    </lineage>
</organism>
<reference evidence="3 4" key="3">
    <citation type="journal article" date="2020" name="BMC Genomics">
        <title>Intraspecific diversification of the crop wild relative Brassica cretica Lam. using demographic model selection.</title>
        <authorList>
            <person name="Kioukis A."/>
            <person name="Michalopoulou V.A."/>
            <person name="Briers L."/>
            <person name="Pirintsos S."/>
            <person name="Studholme D.J."/>
            <person name="Pavlidis P."/>
            <person name="Sarris P.F."/>
        </authorList>
    </citation>
    <scope>NUCLEOTIDE SEQUENCE [LARGE SCALE GENOMIC DNA]</scope>
    <source>
        <strain evidence="4">cv. PFS-1207/04</strain>
        <strain evidence="3">PFS-1207/04</strain>
    </source>
</reference>
<proteinExistence type="predicted"/>
<dbReference type="AlphaFoldDB" id="A0A8S9KLX9"/>
<dbReference type="OrthoDB" id="1752051at2759"/>
<feature type="region of interest" description="Disordered" evidence="1">
    <location>
        <begin position="157"/>
        <end position="177"/>
    </location>
</feature>
<dbReference type="EMBL" id="QGKY02000164">
    <property type="protein sequence ID" value="KAF2595012.1"/>
    <property type="molecule type" value="Genomic_DNA"/>
</dbReference>
<comment type="caution">
    <text evidence="2">The sequence shown here is derived from an EMBL/GenBank/DDBJ whole genome shotgun (WGS) entry which is preliminary data.</text>
</comment>
<name>A0A8S9KLX9_BRACR</name>
<keyword evidence="4" id="KW-1185">Reference proteome</keyword>